<dbReference type="RefSeq" id="WP_061836506.1">
    <property type="nucleotide sequence ID" value="NZ_LUKE01000006.1"/>
</dbReference>
<dbReference type="InterPro" id="IPR015946">
    <property type="entry name" value="KH_dom-like_a/b"/>
</dbReference>
<dbReference type="EMBL" id="LUKE01000006">
    <property type="protein sequence ID" value="KYG61424.1"/>
    <property type="molecule type" value="Genomic_DNA"/>
</dbReference>
<proteinExistence type="predicted"/>
<sequence>MGEKVLVVKATGLKNKEENLQVRNDIRNVIKSVLRMILSHSFQVEYEVGERTTKYSIDINQQDCGRLLGSHGRTIGGLRTLVTAMAASAGIRAVVEIKNEERFF</sequence>
<reference evidence="3 4" key="1">
    <citation type="submission" date="2016-03" db="EMBL/GenBank/DDBJ databases">
        <authorList>
            <person name="Ploux O."/>
        </authorList>
    </citation>
    <scope>NUCLEOTIDE SEQUENCE [LARGE SCALE GENOMIC DNA]</scope>
    <source>
        <strain evidence="3 4">R0</strain>
    </source>
</reference>
<protein>
    <submittedName>
        <fullName evidence="3">Uncharacterized protein</fullName>
    </submittedName>
</protein>
<accession>A0A150WEP0</accession>
<dbReference type="Pfam" id="PF13083">
    <property type="entry name" value="KH_KhpA-B"/>
    <property type="match status" value="1"/>
</dbReference>
<dbReference type="Gene3D" id="3.30.300.20">
    <property type="match status" value="1"/>
</dbReference>
<evidence type="ECO:0000256" key="2">
    <source>
        <dbReference type="ARBA" id="ARBA00022884"/>
    </source>
</evidence>
<evidence type="ECO:0000313" key="4">
    <source>
        <dbReference type="Proteomes" id="UP000075320"/>
    </source>
</evidence>
<keyword evidence="2" id="KW-0694">RNA-binding</keyword>
<dbReference type="PANTHER" id="PTHR34654">
    <property type="entry name" value="UPF0109 PROTEIN SCO5592"/>
    <property type="match status" value="1"/>
</dbReference>
<dbReference type="OrthoDB" id="5306908at2"/>
<gene>
    <name evidence="3" type="ORF">AZI86_17065</name>
</gene>
<name>A0A150WEP0_BDEBC</name>
<dbReference type="AlphaFoldDB" id="A0A150WEP0"/>
<keyword evidence="1" id="KW-0963">Cytoplasm</keyword>
<keyword evidence="4" id="KW-1185">Reference proteome</keyword>
<comment type="caution">
    <text evidence="3">The sequence shown here is derived from an EMBL/GenBank/DDBJ whole genome shotgun (WGS) entry which is preliminary data.</text>
</comment>
<dbReference type="CDD" id="cd22533">
    <property type="entry name" value="KH-II_YlqC-like"/>
    <property type="match status" value="1"/>
</dbReference>
<evidence type="ECO:0000313" key="3">
    <source>
        <dbReference type="EMBL" id="KYG61424.1"/>
    </source>
</evidence>
<dbReference type="PANTHER" id="PTHR34654:SF1">
    <property type="entry name" value="RNA-BINDING PROTEIN KHPA"/>
    <property type="match status" value="1"/>
</dbReference>
<dbReference type="InterPro" id="IPR020627">
    <property type="entry name" value="KhpA"/>
</dbReference>
<dbReference type="Proteomes" id="UP000075320">
    <property type="component" value="Unassembled WGS sequence"/>
</dbReference>
<organism evidence="3 4">
    <name type="scientific">Bdellovibrio bacteriovorus</name>
    <dbReference type="NCBI Taxonomy" id="959"/>
    <lineage>
        <taxon>Bacteria</taxon>
        <taxon>Pseudomonadati</taxon>
        <taxon>Bdellovibrionota</taxon>
        <taxon>Bdellovibrionia</taxon>
        <taxon>Bdellovibrionales</taxon>
        <taxon>Pseudobdellovibrionaceae</taxon>
        <taxon>Bdellovibrio</taxon>
    </lineage>
</organism>
<evidence type="ECO:0000256" key="1">
    <source>
        <dbReference type="ARBA" id="ARBA00022490"/>
    </source>
</evidence>
<dbReference type="GO" id="GO:0003723">
    <property type="term" value="F:RNA binding"/>
    <property type="evidence" value="ECO:0007669"/>
    <property type="project" value="UniProtKB-KW"/>
</dbReference>